<evidence type="ECO:0000313" key="3">
    <source>
        <dbReference type="Proteomes" id="UP000264071"/>
    </source>
</evidence>
<dbReference type="EMBL" id="DPIY01000011">
    <property type="protein sequence ID" value="HCT58637.1"/>
    <property type="molecule type" value="Genomic_DNA"/>
</dbReference>
<comment type="caution">
    <text evidence="2">The sequence shown here is derived from an EMBL/GenBank/DDBJ whole genome shotgun (WGS) entry which is preliminary data.</text>
</comment>
<evidence type="ECO:0000259" key="1">
    <source>
        <dbReference type="Pfam" id="PF11984"/>
    </source>
</evidence>
<dbReference type="InterPro" id="IPR014263">
    <property type="entry name" value="Methanolan_biosynth_EpsI"/>
</dbReference>
<dbReference type="Proteomes" id="UP000264071">
    <property type="component" value="Unassembled WGS sequence"/>
</dbReference>
<dbReference type="NCBIfam" id="TIGR02914">
    <property type="entry name" value="EpsI_fam"/>
    <property type="match status" value="1"/>
</dbReference>
<sequence>MRFATFAPVAVLGLGVLLISGMREQHAVEPRSPMNSIPRTMAGIEGRDLVVPEEERKVAGMTDYMMRVFGSDSAPAFTTYVGYYDQQVQGKAIHSPKNCLPGAGWEIMESTPVPSPDGRAGATINRVILSNKGTRALVYYWYQGRGRVQSNEYRVKWDLMRDAARYGRTEEALVRIVLPVDPAQNGAITQIGRLPQDSLAIEVARVLLREVDRALPQSAS</sequence>
<name>A0A3D4VE63_9BACT</name>
<feature type="domain" description="Methanolan biosynthesis EpsI" evidence="1">
    <location>
        <begin position="8"/>
        <end position="198"/>
    </location>
</feature>
<dbReference type="AlphaFoldDB" id="A0A3D4VE63"/>
<accession>A0A3D4VE63</accession>
<protein>
    <submittedName>
        <fullName evidence="2">EpsI family protein</fullName>
    </submittedName>
</protein>
<proteinExistence type="predicted"/>
<dbReference type="Pfam" id="PF11984">
    <property type="entry name" value="DUF3485"/>
    <property type="match status" value="1"/>
</dbReference>
<dbReference type="OMA" id="HSPKHCL"/>
<gene>
    <name evidence="2" type="primary">epsI</name>
    <name evidence="2" type="ORF">DGD08_15640</name>
</gene>
<reference evidence="2 3" key="1">
    <citation type="journal article" date="2018" name="Nat. Biotechnol.">
        <title>A standardized bacterial taxonomy based on genome phylogeny substantially revises the tree of life.</title>
        <authorList>
            <person name="Parks D.H."/>
            <person name="Chuvochina M."/>
            <person name="Waite D.W."/>
            <person name="Rinke C."/>
            <person name="Skarshewski A."/>
            <person name="Chaumeil P.A."/>
            <person name="Hugenholtz P."/>
        </authorList>
    </citation>
    <scope>NUCLEOTIDE SEQUENCE [LARGE SCALE GENOMIC DNA]</scope>
    <source>
        <strain evidence="2">UBA8844</strain>
    </source>
</reference>
<organism evidence="2 3">
    <name type="scientific">Gemmatimonas aurantiaca</name>
    <dbReference type="NCBI Taxonomy" id="173480"/>
    <lineage>
        <taxon>Bacteria</taxon>
        <taxon>Pseudomonadati</taxon>
        <taxon>Gemmatimonadota</taxon>
        <taxon>Gemmatimonadia</taxon>
        <taxon>Gemmatimonadales</taxon>
        <taxon>Gemmatimonadaceae</taxon>
        <taxon>Gemmatimonas</taxon>
    </lineage>
</organism>
<evidence type="ECO:0000313" key="2">
    <source>
        <dbReference type="EMBL" id="HCT58637.1"/>
    </source>
</evidence>